<keyword evidence="1" id="KW-0863">Zinc-finger</keyword>
<dbReference type="Pfam" id="PF09418">
    <property type="entry name" value="DUF2009"/>
    <property type="match status" value="1"/>
</dbReference>
<dbReference type="eggNOG" id="ENOG502QRJJ">
    <property type="taxonomic scope" value="Eukaryota"/>
</dbReference>
<dbReference type="VEuPathDB" id="FungiDB:YALI0_E27720g"/>
<dbReference type="Proteomes" id="UP000256601">
    <property type="component" value="Unassembled WGS sequence"/>
</dbReference>
<dbReference type="EMBL" id="CP017557">
    <property type="protein sequence ID" value="AOW06050.1"/>
    <property type="molecule type" value="Genomic_DNA"/>
</dbReference>
<accession>A0A1D8NK86</accession>
<reference evidence="5 7" key="2">
    <citation type="submission" date="2018-07" db="EMBL/GenBank/DDBJ databases">
        <title>Draft Genome Assemblies for Five Robust Yarrowia lipolytica Strains Exhibiting High Lipid Production and Pentose Sugar Utilization and Sugar Alcohol Secretion from Undetoxified Lignocellulosic Biomass Hydrolysates.</title>
        <authorList>
            <consortium name="DOE Joint Genome Institute"/>
            <person name="Walker C."/>
            <person name="Ryu S."/>
            <person name="Na H."/>
            <person name="Zane M."/>
            <person name="LaButti K."/>
            <person name="Lipzen A."/>
            <person name="Haridas S."/>
            <person name="Barry K."/>
            <person name="Grigoriev I.V."/>
            <person name="Quarterman J."/>
            <person name="Slininger P."/>
            <person name="Dien B."/>
            <person name="Trinh C.T."/>
        </authorList>
    </citation>
    <scope>NUCLEOTIDE SEQUENCE [LARGE SCALE GENOMIC DNA]</scope>
    <source>
        <strain evidence="5 7">YB392</strain>
    </source>
</reference>
<dbReference type="GeneID" id="2912216"/>
<dbReference type="PANTHER" id="PTHR31560">
    <property type="entry name" value="UPF0652 PROTEIN C16A11.03C-RELATED"/>
    <property type="match status" value="1"/>
</dbReference>
<evidence type="ECO:0000313" key="6">
    <source>
        <dbReference type="Proteomes" id="UP000182444"/>
    </source>
</evidence>
<dbReference type="InterPro" id="IPR018553">
    <property type="entry name" value="E2_Ub-conjug_enz"/>
</dbReference>
<dbReference type="Pfam" id="PF00643">
    <property type="entry name" value="zf-B_box"/>
    <property type="match status" value="1"/>
</dbReference>
<dbReference type="GO" id="GO:0008270">
    <property type="term" value="F:zinc ion binding"/>
    <property type="evidence" value="ECO:0007669"/>
    <property type="project" value="UniProtKB-KW"/>
</dbReference>
<evidence type="ECO:0000313" key="7">
    <source>
        <dbReference type="Proteomes" id="UP000256601"/>
    </source>
</evidence>
<keyword evidence="1" id="KW-0862">Zinc</keyword>
<feature type="domain" description="B box-type" evidence="3">
    <location>
        <begin position="40"/>
        <end position="86"/>
    </location>
</feature>
<evidence type="ECO:0000256" key="1">
    <source>
        <dbReference type="PROSITE-ProRule" id="PRU00024"/>
    </source>
</evidence>
<dbReference type="PROSITE" id="PS50119">
    <property type="entry name" value="ZF_BBOX"/>
    <property type="match status" value="1"/>
</dbReference>
<proteinExistence type="predicted"/>
<dbReference type="Proteomes" id="UP000182444">
    <property type="component" value="Chromosome 1E"/>
</dbReference>
<evidence type="ECO:0000313" key="5">
    <source>
        <dbReference type="EMBL" id="RDW27554.1"/>
    </source>
</evidence>
<gene>
    <name evidence="5" type="ORF">B0I71DRAFT_19744</name>
    <name evidence="4" type="ORF">YALI1_E32693g</name>
</gene>
<dbReference type="OMA" id="DAFAHMF"/>
<dbReference type="RefSeq" id="XP_504479.1">
    <property type="nucleotide sequence ID" value="XM_504479.1"/>
</dbReference>
<dbReference type="AlphaFoldDB" id="A0A1D8NK86"/>
<dbReference type="PANTHER" id="PTHR31560:SF0">
    <property type="entry name" value="UPF0652 PROTEIN C22H10.08"/>
    <property type="match status" value="1"/>
</dbReference>
<keyword evidence="1" id="KW-0479">Metal-binding</keyword>
<dbReference type="EMBL" id="KZ858961">
    <property type="protein sequence ID" value="RDW27554.1"/>
    <property type="molecule type" value="Genomic_DNA"/>
</dbReference>
<reference evidence="4 6" key="1">
    <citation type="journal article" date="2016" name="PLoS ONE">
        <title>Sequence Assembly of Yarrowia lipolytica Strain W29/CLIB89 Shows Transposable Element Diversity.</title>
        <authorList>
            <person name="Magnan C."/>
            <person name="Yu J."/>
            <person name="Chang I."/>
            <person name="Jahn E."/>
            <person name="Kanomata Y."/>
            <person name="Wu J."/>
            <person name="Zeller M."/>
            <person name="Oakes M."/>
            <person name="Baldi P."/>
            <person name="Sandmeyer S."/>
        </authorList>
    </citation>
    <scope>NUCLEOTIDE SEQUENCE [LARGE SCALE GENOMIC DNA]</scope>
    <source>
        <strain evidence="4">CLIB89</strain>
        <strain evidence="6">CLIB89(W29)</strain>
    </source>
</reference>
<evidence type="ECO:0000313" key="4">
    <source>
        <dbReference type="EMBL" id="AOW06050.1"/>
    </source>
</evidence>
<dbReference type="VEuPathDB" id="FungiDB:YALI1_E32693g"/>
<dbReference type="InterPro" id="IPR000315">
    <property type="entry name" value="Znf_B-box"/>
</dbReference>
<dbReference type="KEGG" id="yli:2912216"/>
<feature type="compositionally biased region" description="Low complexity" evidence="2">
    <location>
        <begin position="91"/>
        <end position="108"/>
    </location>
</feature>
<dbReference type="OrthoDB" id="406045at2759"/>
<dbReference type="InterPro" id="IPR057668">
    <property type="entry name" value="E2_Ub-conjug_enz_C"/>
</dbReference>
<sequence>MTMKRSLNDILDGHEDVDLDSTAELDVDMETPPFQDAPDTQMRMCVDCGDQPADKNCQGCEEDFCDVCFQYIHRTGNRSKHATLPIENAITNSAGGATGATTASNGAGQEPEDKVDMSLSKHSMIEPDETQLKVLALLKERAKDVPVRLTYDERKLLRLLEAALNVSEYTDKVDILSYTSKAKRIVAQLREMCSIMAALVVATDMKTGQALFENKNFADNADWFQTVFEIGRRYKIMNPDKMRDSFGKLMYMIMDSRLAEVSQVMEFDLYKPVKSVYSHLRSFGDGADGSGVAVFGDPLIVDAIMEINPDGKNRRQIQQAIQTKERAIEILAKRYSKGKLLKEDVRQCLYSLGDYHAYLRANQEPVERMMKYLNEDFDESSDTSGEFHLAIRYGSGGARLSHNHSKQYQYVRQSLSLWSEIMKEMFRMWSLSDADLTSTGRYQLTDTGQGLNRIKGCPGVSRAIHGVISKAQHRTGSWIGSSVVHLGDHTVPNALFFLDKYLQVPRILIPVDMVVSNIESLAKDPHVSLWIKEQFGSPDRLRKTILADFFKHAFDGSGADNFYDAGSCIDGRLTSAWNWANSISKKSYYKIFLVSGFTGFDGAGF</sequence>
<feature type="region of interest" description="Disordered" evidence="2">
    <location>
        <begin position="91"/>
        <end position="113"/>
    </location>
</feature>
<organism evidence="4 6">
    <name type="scientific">Yarrowia lipolytica</name>
    <name type="common">Candida lipolytica</name>
    <dbReference type="NCBI Taxonomy" id="4952"/>
    <lineage>
        <taxon>Eukaryota</taxon>
        <taxon>Fungi</taxon>
        <taxon>Dikarya</taxon>
        <taxon>Ascomycota</taxon>
        <taxon>Saccharomycotina</taxon>
        <taxon>Dipodascomycetes</taxon>
        <taxon>Dipodascales</taxon>
        <taxon>Dipodascales incertae sedis</taxon>
        <taxon>Yarrowia</taxon>
    </lineage>
</organism>
<evidence type="ECO:0000259" key="3">
    <source>
        <dbReference type="PROSITE" id="PS50119"/>
    </source>
</evidence>
<name>A0A1D8NK86_YARLL</name>
<protein>
    <recommendedName>
        <fullName evidence="3">B box-type domain-containing protein</fullName>
    </recommendedName>
</protein>
<evidence type="ECO:0000256" key="2">
    <source>
        <dbReference type="SAM" id="MobiDB-lite"/>
    </source>
</evidence>